<dbReference type="GO" id="GO:0006979">
    <property type="term" value="P:response to oxidative stress"/>
    <property type="evidence" value="ECO:0007669"/>
    <property type="project" value="TreeGrafter"/>
</dbReference>
<dbReference type="Gene3D" id="3.40.50.970">
    <property type="match status" value="1"/>
</dbReference>
<dbReference type="GO" id="GO:0047553">
    <property type="term" value="F:2-oxoglutarate synthase activity"/>
    <property type="evidence" value="ECO:0007669"/>
    <property type="project" value="UniProtKB-EC"/>
</dbReference>
<organism evidence="12 13">
    <name type="scientific">Cuniculiplasma divulgatum</name>
    <dbReference type="NCBI Taxonomy" id="1673428"/>
    <lineage>
        <taxon>Archaea</taxon>
        <taxon>Methanobacteriati</taxon>
        <taxon>Thermoplasmatota</taxon>
        <taxon>Thermoplasmata</taxon>
        <taxon>Thermoplasmatales</taxon>
        <taxon>Cuniculiplasmataceae</taxon>
        <taxon>Cuniculiplasma</taxon>
    </lineage>
</organism>
<evidence type="ECO:0000256" key="5">
    <source>
        <dbReference type="ARBA" id="ARBA00071398"/>
    </source>
</evidence>
<dbReference type="NCBIfam" id="TIGR03710">
    <property type="entry name" value="OAFO_sf"/>
    <property type="match status" value="1"/>
</dbReference>
<dbReference type="InterPro" id="IPR019752">
    <property type="entry name" value="Pyrv/ketoisovalerate_OxRed_cat"/>
</dbReference>
<name>A0A1N5SMJ9_9ARCH</name>
<dbReference type="GO" id="GO:0006082">
    <property type="term" value="P:organic acid metabolic process"/>
    <property type="evidence" value="ECO:0007669"/>
    <property type="project" value="UniProtKB-ARBA"/>
</dbReference>
<evidence type="ECO:0000256" key="7">
    <source>
        <dbReference type="ARBA" id="ARBA00079587"/>
    </source>
</evidence>
<evidence type="ECO:0000256" key="1">
    <source>
        <dbReference type="ARBA" id="ARBA00023002"/>
    </source>
</evidence>
<evidence type="ECO:0000259" key="11">
    <source>
        <dbReference type="Pfam" id="PF17147"/>
    </source>
</evidence>
<reference evidence="12 13" key="1">
    <citation type="submission" date="2016-04" db="EMBL/GenBank/DDBJ databases">
        <authorList>
            <person name="Evans L.H."/>
            <person name="Alamgir A."/>
            <person name="Owens N."/>
            <person name="Weber N.D."/>
            <person name="Virtaneva K."/>
            <person name="Barbian K."/>
            <person name="Babar A."/>
            <person name="Rosenke K."/>
        </authorList>
    </citation>
    <scope>NUCLEOTIDE SEQUENCE [LARGE SCALE GENOMIC DNA]</scope>
    <source>
        <strain evidence="13">S5(T) (JCM 30642 \VKM B-2941)</strain>
    </source>
</reference>
<keyword evidence="1" id="KW-0560">Oxidoreductase</keyword>
<feature type="region of interest" description="Disordered" evidence="8">
    <location>
        <begin position="416"/>
        <end position="435"/>
    </location>
</feature>
<dbReference type="Pfam" id="PF01558">
    <property type="entry name" value="POR"/>
    <property type="match status" value="1"/>
</dbReference>
<evidence type="ECO:0000256" key="4">
    <source>
        <dbReference type="ARBA" id="ARBA00066947"/>
    </source>
</evidence>
<evidence type="ECO:0000256" key="8">
    <source>
        <dbReference type="SAM" id="MobiDB-lite"/>
    </source>
</evidence>
<feature type="domain" description="Pyruvate flavodoxin/ferredoxin oxidoreductase pyrimidine binding" evidence="10">
    <location>
        <begin position="214"/>
        <end position="440"/>
    </location>
</feature>
<accession>A0A1N5SMJ9</accession>
<dbReference type="RefSeq" id="WP_148689511.1">
    <property type="nucleotide sequence ID" value="NZ_LT671858.1"/>
</dbReference>
<dbReference type="EC" id="1.2.7.3" evidence="4"/>
<dbReference type="GO" id="GO:0044272">
    <property type="term" value="P:sulfur compound biosynthetic process"/>
    <property type="evidence" value="ECO:0007669"/>
    <property type="project" value="UniProtKB-ARBA"/>
</dbReference>
<evidence type="ECO:0000259" key="10">
    <source>
        <dbReference type="Pfam" id="PF01855"/>
    </source>
</evidence>
<evidence type="ECO:0000313" key="12">
    <source>
        <dbReference type="EMBL" id="SIM37176.1"/>
    </source>
</evidence>
<sequence>MDQNEVIVRVGGAAGDGVQSAGLIIARVFSRSGLYVSTYNYYQSIIRGGQSWYQVRASIKKVKNQGDDLDILIALNKDALERHTNPEINEGGASPVKGIVVYDKSVGEFKKFDGIKYCEMSLGEIAQKYSKNTLLKNTVAIGAVFGYLSIDFEELANVIRDQFGGKGEIAELNVKAAQEGYDTFVQKYGKAAKELKTPKKKMYLMAGGEAAGLGAVRAGLKAYFGYPMTPASSIIHYLASHEKKFNVFVKITEDEISAINMAIGANYAGIRAMTGSSGGGFALMTEAVGMAAEMEIPLVVYEAQRAGPSTGLPTKTEQGDLLQVLGASQGDFPKAIFSPRNIEETYYMVGEALNLAEKYQIPVFFMVDLYLAEHDETVENLKLDSNIERGQFATGNEKNYKRYEFTENGISLRALPGTPNLMHNEDSDEHDEKGDVVSDAVTDPLIRRKVMEKRMKKMDLLKKELPPTPQYRLEDAEYAVVQWGSTQGAVEEAVDILRNKGIKVGAIEVNRPYPVNPDILKLTKGKKKIIFVENNYTGQLLRLIKSELNLEADLITKYDGESFYPGKLAEDIEKKIKE</sequence>
<comment type="subunit">
    <text evidence="3">Heterotetramer of the KorA, KorB, KorC and KorD subunits.</text>
</comment>
<evidence type="ECO:0000259" key="9">
    <source>
        <dbReference type="Pfam" id="PF01558"/>
    </source>
</evidence>
<dbReference type="InterPro" id="IPR033412">
    <property type="entry name" value="PFOR_II"/>
</dbReference>
<dbReference type="SUPFAM" id="SSF53323">
    <property type="entry name" value="Pyruvate-ferredoxin oxidoreductase, PFOR, domain III"/>
    <property type="match status" value="1"/>
</dbReference>
<dbReference type="SUPFAM" id="SSF52922">
    <property type="entry name" value="TK C-terminal domain-like"/>
    <property type="match status" value="1"/>
</dbReference>
<dbReference type="Pfam" id="PF17147">
    <property type="entry name" value="PFOR_II"/>
    <property type="match status" value="1"/>
</dbReference>
<dbReference type="Proteomes" id="UP000195607">
    <property type="component" value="Chromosome I"/>
</dbReference>
<dbReference type="InterPro" id="IPR029061">
    <property type="entry name" value="THDP-binding"/>
</dbReference>
<dbReference type="Gene3D" id="3.40.920.10">
    <property type="entry name" value="Pyruvate-ferredoxin oxidoreductase, PFOR, domain III"/>
    <property type="match status" value="1"/>
</dbReference>
<dbReference type="AlphaFoldDB" id="A0A1N5SMJ9"/>
<dbReference type="InterPro" id="IPR002869">
    <property type="entry name" value="Pyrv_flavodox_OxRed_cen"/>
</dbReference>
<dbReference type="InterPro" id="IPR009014">
    <property type="entry name" value="Transketo_C/PFOR_II"/>
</dbReference>
<evidence type="ECO:0000313" key="13">
    <source>
        <dbReference type="Proteomes" id="UP000195607"/>
    </source>
</evidence>
<evidence type="ECO:0000256" key="3">
    <source>
        <dbReference type="ARBA" id="ARBA00064882"/>
    </source>
</evidence>
<evidence type="ECO:0000256" key="6">
    <source>
        <dbReference type="ARBA" id="ARBA00076968"/>
    </source>
</evidence>
<proteinExistence type="predicted"/>
<dbReference type="PANTHER" id="PTHR32154">
    <property type="entry name" value="PYRUVATE-FLAVODOXIN OXIDOREDUCTASE-RELATED"/>
    <property type="match status" value="1"/>
</dbReference>
<dbReference type="InterPro" id="IPR022367">
    <property type="entry name" value="2-oxoacid/accept_OxRdtase_asu"/>
</dbReference>
<feature type="domain" description="Pyruvate:ferredoxin oxidoreductase core" evidence="11">
    <location>
        <begin position="476"/>
        <end position="565"/>
    </location>
</feature>
<dbReference type="EMBL" id="LT671858">
    <property type="protein sequence ID" value="SIM37176.1"/>
    <property type="molecule type" value="Genomic_DNA"/>
</dbReference>
<evidence type="ECO:0000256" key="2">
    <source>
        <dbReference type="ARBA" id="ARBA00052359"/>
    </source>
</evidence>
<dbReference type="PANTHER" id="PTHR32154:SF20">
    <property type="entry name" value="2-OXOGLUTARATE OXIDOREDUCTASE SUBUNIT KORA"/>
    <property type="match status" value="1"/>
</dbReference>
<protein>
    <recommendedName>
        <fullName evidence="5">2-oxoglutarate synthase subunit KorA</fullName>
        <ecNumber evidence="4">1.2.7.3</ecNumber>
    </recommendedName>
    <alternativeName>
        <fullName evidence="7">2-ketoglutarate oxidoreductase alpha chain</fullName>
    </alternativeName>
    <alternativeName>
        <fullName evidence="6">2-oxoglutarate-ferredoxin oxidoreductase subunit alpha</fullName>
    </alternativeName>
</protein>
<dbReference type="SUPFAM" id="SSF52518">
    <property type="entry name" value="Thiamin diphosphate-binding fold (THDP-binding)"/>
    <property type="match status" value="1"/>
</dbReference>
<dbReference type="FunFam" id="3.40.50.970:FF:000022">
    <property type="entry name" value="2-oxoglutarate ferredoxin oxidoreductase alpha subunit"/>
    <property type="match status" value="1"/>
</dbReference>
<feature type="domain" description="Pyruvate/ketoisovalerate oxidoreductase catalytic" evidence="9">
    <location>
        <begin position="14"/>
        <end position="182"/>
    </location>
</feature>
<dbReference type="InterPro" id="IPR050722">
    <property type="entry name" value="Pyruvate:ferred/Flavod_OxRd"/>
</dbReference>
<comment type="catalytic activity">
    <reaction evidence="2">
        <text>2 oxidized [2Fe-2S]-[ferredoxin] + 2-oxoglutarate + CoA = succinyl-CoA + 2 reduced [2Fe-2S]-[ferredoxin] + CO2 + H(+)</text>
        <dbReference type="Rhea" id="RHEA:17297"/>
        <dbReference type="Rhea" id="RHEA-COMP:10000"/>
        <dbReference type="Rhea" id="RHEA-COMP:10001"/>
        <dbReference type="ChEBI" id="CHEBI:15378"/>
        <dbReference type="ChEBI" id="CHEBI:16526"/>
        <dbReference type="ChEBI" id="CHEBI:16810"/>
        <dbReference type="ChEBI" id="CHEBI:33737"/>
        <dbReference type="ChEBI" id="CHEBI:33738"/>
        <dbReference type="ChEBI" id="CHEBI:57287"/>
        <dbReference type="ChEBI" id="CHEBI:57292"/>
        <dbReference type="EC" id="1.2.7.3"/>
    </reaction>
</comment>
<dbReference type="GeneID" id="41587587"/>
<dbReference type="Pfam" id="PF01855">
    <property type="entry name" value="POR_N"/>
    <property type="match status" value="1"/>
</dbReference>
<dbReference type="CDD" id="cd07034">
    <property type="entry name" value="TPP_PYR_PFOR_IOR-alpha_like"/>
    <property type="match status" value="1"/>
</dbReference>
<dbReference type="Gene3D" id="3.40.50.920">
    <property type="match status" value="1"/>
</dbReference>
<gene>
    <name evidence="12" type="ORF">CSP5_0284</name>
</gene>
<dbReference type="InterPro" id="IPR002880">
    <property type="entry name" value="Pyrv_Fd/Flavodoxin_OxRdtase_N"/>
</dbReference>